<dbReference type="Proteomes" id="UP000783686">
    <property type="component" value="Unassembled WGS sequence"/>
</dbReference>
<name>A0A811JR45_9BILA</name>
<protein>
    <submittedName>
        <fullName evidence="6">Uncharacterized protein</fullName>
    </submittedName>
</protein>
<comment type="caution">
    <text evidence="6">The sequence shown here is derived from an EMBL/GenBank/DDBJ whole genome shotgun (WGS) entry which is preliminary data.</text>
</comment>
<keyword evidence="7" id="KW-1185">Reference proteome</keyword>
<evidence type="ECO:0000256" key="4">
    <source>
        <dbReference type="ARBA" id="ARBA00023136"/>
    </source>
</evidence>
<feature type="transmembrane region" description="Helical" evidence="5">
    <location>
        <begin position="171"/>
        <end position="195"/>
    </location>
</feature>
<dbReference type="AlphaFoldDB" id="A0A811JR45"/>
<reference evidence="6" key="1">
    <citation type="submission" date="2020-09" db="EMBL/GenBank/DDBJ databases">
        <authorList>
            <person name="Kikuchi T."/>
        </authorList>
    </citation>
    <scope>NUCLEOTIDE SEQUENCE</scope>
    <source>
        <strain evidence="6">SH1</strain>
    </source>
</reference>
<keyword evidence="4 5" id="KW-0472">Membrane</keyword>
<keyword evidence="2 5" id="KW-0812">Transmembrane</keyword>
<dbReference type="Proteomes" id="UP000614601">
    <property type="component" value="Unassembled WGS sequence"/>
</dbReference>
<evidence type="ECO:0000256" key="1">
    <source>
        <dbReference type="ARBA" id="ARBA00004127"/>
    </source>
</evidence>
<feature type="transmembrane region" description="Helical" evidence="5">
    <location>
        <begin position="131"/>
        <end position="149"/>
    </location>
</feature>
<evidence type="ECO:0000313" key="7">
    <source>
        <dbReference type="Proteomes" id="UP000614601"/>
    </source>
</evidence>
<evidence type="ECO:0000256" key="3">
    <source>
        <dbReference type="ARBA" id="ARBA00022989"/>
    </source>
</evidence>
<sequence>MTKPYSQRRPLVQPTVPPPYRDQYRIGLMDLSMDQLWNPDAEQYKVFCRMVHVTKAALHIGYIQMLISFAFSIFFGYHYMMAVTGNLSADHWVNQYTARYISQLLFAVSMQLILVVVMLHGIRSERRIMLLPYIGYAAIAILAGCAQITNDFVTIDRNQTPEQRAYSSSQFIGHLVGTLIHAWCLSVVWRCYAFLGEKKVARQISEQLAATHNAFQYPDQLLSCQIPQPPAYFEVVPHEIRVVAEEEKAEAKAPLNVEA</sequence>
<dbReference type="OrthoDB" id="5801335at2759"/>
<gene>
    <name evidence="6" type="ORF">BOKJ2_LOCUS562</name>
</gene>
<evidence type="ECO:0000256" key="2">
    <source>
        <dbReference type="ARBA" id="ARBA00022692"/>
    </source>
</evidence>
<proteinExistence type="predicted"/>
<dbReference type="PANTHER" id="PTHR12479:SF13">
    <property type="entry name" value="DUF4149 DOMAIN-CONTAINING PROTEIN"/>
    <property type="match status" value="1"/>
</dbReference>
<organism evidence="6 7">
    <name type="scientific">Bursaphelenchus okinawaensis</name>
    <dbReference type="NCBI Taxonomy" id="465554"/>
    <lineage>
        <taxon>Eukaryota</taxon>
        <taxon>Metazoa</taxon>
        <taxon>Ecdysozoa</taxon>
        <taxon>Nematoda</taxon>
        <taxon>Chromadorea</taxon>
        <taxon>Rhabditida</taxon>
        <taxon>Tylenchina</taxon>
        <taxon>Tylenchomorpha</taxon>
        <taxon>Aphelenchoidea</taxon>
        <taxon>Aphelenchoididae</taxon>
        <taxon>Bursaphelenchus</taxon>
    </lineage>
</organism>
<keyword evidence="3 5" id="KW-1133">Transmembrane helix</keyword>
<dbReference type="InterPro" id="IPR051115">
    <property type="entry name" value="LAPTM_transporter"/>
</dbReference>
<accession>A0A811JR45</accession>
<dbReference type="GO" id="GO:0005765">
    <property type="term" value="C:lysosomal membrane"/>
    <property type="evidence" value="ECO:0007669"/>
    <property type="project" value="TreeGrafter"/>
</dbReference>
<feature type="transmembrane region" description="Helical" evidence="5">
    <location>
        <begin position="100"/>
        <end position="119"/>
    </location>
</feature>
<dbReference type="PANTHER" id="PTHR12479">
    <property type="entry name" value="LYSOSOMAL-ASSOCIATED TRANSMEMBRANE PROTEIN"/>
    <property type="match status" value="1"/>
</dbReference>
<dbReference type="GO" id="GO:0012505">
    <property type="term" value="C:endomembrane system"/>
    <property type="evidence" value="ECO:0007669"/>
    <property type="project" value="UniProtKB-SubCell"/>
</dbReference>
<comment type="subcellular location">
    <subcellularLocation>
        <location evidence="1">Endomembrane system</location>
        <topology evidence="1">Multi-pass membrane protein</topology>
    </subcellularLocation>
</comment>
<evidence type="ECO:0000256" key="5">
    <source>
        <dbReference type="SAM" id="Phobius"/>
    </source>
</evidence>
<evidence type="ECO:0000313" key="6">
    <source>
        <dbReference type="EMBL" id="CAD5205878.1"/>
    </source>
</evidence>
<dbReference type="EMBL" id="CAJFDH010000001">
    <property type="protein sequence ID" value="CAD5205878.1"/>
    <property type="molecule type" value="Genomic_DNA"/>
</dbReference>
<feature type="transmembrane region" description="Helical" evidence="5">
    <location>
        <begin position="59"/>
        <end position="80"/>
    </location>
</feature>
<dbReference type="EMBL" id="CAJFCW020000001">
    <property type="protein sequence ID" value="CAG9079651.1"/>
    <property type="molecule type" value="Genomic_DNA"/>
</dbReference>